<name>A0A1D9QI03_SCLS1</name>
<dbReference type="EMBL" id="CP017826">
    <property type="protein sequence ID" value="APA14570.1"/>
    <property type="molecule type" value="Genomic_DNA"/>
</dbReference>
<evidence type="ECO:0000313" key="1">
    <source>
        <dbReference type="EMBL" id="APA14570.1"/>
    </source>
</evidence>
<sequence>MCPDHAENAQAADPHNFLLKKGIRTLGVELSLGVSDKVTMNLLGESEEEGNSEEFEEDILEVFGEEDIF</sequence>
<gene>
    <name evidence="1" type="ORF">sscle_13g093400</name>
</gene>
<accession>A0A1D9QI03</accession>
<protein>
    <submittedName>
        <fullName evidence="1">Uncharacterized protein</fullName>
    </submittedName>
</protein>
<proteinExistence type="predicted"/>
<reference evidence="2" key="1">
    <citation type="journal article" date="2017" name="Genome Biol. Evol.">
        <title>The complete genome sequence of the phytopathogenic fungus Sclerotinia sclerotiorum reveals insights into the genome architecture of broad host range pathogens.</title>
        <authorList>
            <person name="Derbyshire M."/>
            <person name="Denton-Giles M."/>
            <person name="Hegedus D."/>
            <person name="Seifbarghy S."/>
            <person name="Rollins J."/>
            <person name="van Kan J."/>
            <person name="Seidl M.F."/>
            <person name="Faino L."/>
            <person name="Mbengue M."/>
            <person name="Navaud O."/>
            <person name="Raffaele S."/>
            <person name="Hammond-Kosack K."/>
            <person name="Heard S."/>
            <person name="Oliver R."/>
        </authorList>
    </citation>
    <scope>NUCLEOTIDE SEQUENCE [LARGE SCALE GENOMIC DNA]</scope>
    <source>
        <strain evidence="2">ATCC 18683 / 1980 / Ss-1</strain>
    </source>
</reference>
<dbReference type="VEuPathDB" id="FungiDB:sscle_13g093400"/>
<dbReference type="Proteomes" id="UP000177798">
    <property type="component" value="Chromosome 13"/>
</dbReference>
<dbReference type="AlphaFoldDB" id="A0A1D9QI03"/>
<evidence type="ECO:0000313" key="2">
    <source>
        <dbReference type="Proteomes" id="UP000177798"/>
    </source>
</evidence>
<organism evidence="1 2">
    <name type="scientific">Sclerotinia sclerotiorum (strain ATCC 18683 / 1980 / Ss-1)</name>
    <name type="common">White mold</name>
    <name type="synonym">Whetzelinia sclerotiorum</name>
    <dbReference type="NCBI Taxonomy" id="665079"/>
    <lineage>
        <taxon>Eukaryota</taxon>
        <taxon>Fungi</taxon>
        <taxon>Dikarya</taxon>
        <taxon>Ascomycota</taxon>
        <taxon>Pezizomycotina</taxon>
        <taxon>Leotiomycetes</taxon>
        <taxon>Helotiales</taxon>
        <taxon>Sclerotiniaceae</taxon>
        <taxon>Sclerotinia</taxon>
    </lineage>
</organism>